<accession>A0AA38RNE7</accession>
<keyword evidence="2 6" id="KW-0812">Transmembrane</keyword>
<dbReference type="AlphaFoldDB" id="A0AA38RNE7"/>
<keyword evidence="9" id="KW-1185">Reference proteome</keyword>
<proteinExistence type="inferred from homology"/>
<feature type="compositionally biased region" description="Low complexity" evidence="7">
    <location>
        <begin position="253"/>
        <end position="266"/>
    </location>
</feature>
<dbReference type="GO" id="GO:0032865">
    <property type="term" value="C:ERMES complex"/>
    <property type="evidence" value="ECO:0007669"/>
    <property type="project" value="UniProtKB-UniRule"/>
</dbReference>
<feature type="compositionally biased region" description="Low complexity" evidence="7">
    <location>
        <begin position="130"/>
        <end position="143"/>
    </location>
</feature>
<dbReference type="HAMAP" id="MF_03102">
    <property type="entry name" value="Mdm10"/>
    <property type="match status" value="1"/>
</dbReference>
<evidence type="ECO:0000256" key="1">
    <source>
        <dbReference type="ARBA" id="ARBA00022452"/>
    </source>
</evidence>
<comment type="function">
    <text evidence="6">Component of the ERMES/MDM complex, which serves as a molecular tether to connect the endoplasmic reticulum and mitochondria. Components of this complex are involved in the control of mitochondrial shape and protein biogenesis and may function in phospholipid exchange. MDM10 is involved in the late assembly steps of the general translocase of the mitochondrial outer membrane (TOM complex). Functions in the TOM40-specific route of the assembly of outer membrane beta-barrel proteins, including the association of TOM40 with the receptor TOM22 and small TOM proteins. Can associate with the SAM(core) complex as well as the MDM12-MMM1 complex, both involved in late steps of the major beta-barrel assembly pathway, that is responsible for biogenesis of all outer membrane beta-barrel proteins. May act as a switch that shuttles between both complexes and channels precursor proteins into the TOM40-specific pathway. Plays a role in mitochondrial morphology and in the inheritance of mitochondria.</text>
</comment>
<dbReference type="GO" id="GO:0070096">
    <property type="term" value="P:mitochondrial outer membrane translocase complex assembly"/>
    <property type="evidence" value="ECO:0007669"/>
    <property type="project" value="UniProtKB-UniRule"/>
</dbReference>
<dbReference type="PANTHER" id="PTHR28035:SF1">
    <property type="entry name" value="MITOCHONDRIAL DISTRIBUTION AND MORPHOLOGY PROTEIN 10"/>
    <property type="match status" value="1"/>
</dbReference>
<organism evidence="8 9">
    <name type="scientific">Pleurostoma richardsiae</name>
    <dbReference type="NCBI Taxonomy" id="41990"/>
    <lineage>
        <taxon>Eukaryota</taxon>
        <taxon>Fungi</taxon>
        <taxon>Dikarya</taxon>
        <taxon>Ascomycota</taxon>
        <taxon>Pezizomycotina</taxon>
        <taxon>Sordariomycetes</taxon>
        <taxon>Sordariomycetidae</taxon>
        <taxon>Calosphaeriales</taxon>
        <taxon>Pleurostomataceae</taxon>
        <taxon>Pleurostoma</taxon>
    </lineage>
</organism>
<evidence type="ECO:0000256" key="3">
    <source>
        <dbReference type="ARBA" id="ARBA00022787"/>
    </source>
</evidence>
<dbReference type="Pfam" id="PF12519">
    <property type="entry name" value="MDM10"/>
    <property type="match status" value="1"/>
</dbReference>
<evidence type="ECO:0000256" key="2">
    <source>
        <dbReference type="ARBA" id="ARBA00022692"/>
    </source>
</evidence>
<dbReference type="Proteomes" id="UP001174694">
    <property type="component" value="Unassembled WGS sequence"/>
</dbReference>
<gene>
    <name evidence="6" type="primary">MDM10</name>
    <name evidence="8" type="ORF">NKR23_g2971</name>
</gene>
<dbReference type="GO" id="GO:0045040">
    <property type="term" value="P:protein insertion into mitochondrial outer membrane"/>
    <property type="evidence" value="ECO:0007669"/>
    <property type="project" value="UniProtKB-UniRule"/>
</dbReference>
<dbReference type="EMBL" id="JANBVO010000005">
    <property type="protein sequence ID" value="KAJ9151947.1"/>
    <property type="molecule type" value="Genomic_DNA"/>
</dbReference>
<dbReference type="InterPro" id="IPR027539">
    <property type="entry name" value="Mdm10"/>
</dbReference>
<sequence length="479" mass="51252">MRDFMGYLLEAYSRASGANRDNSYSHLNETANELLNFKTPRGIRMTLSSHATPHFASSYELGTVGVVDGSIAYLYSTLPLTDAVVQSDRVPLRSALRSYRQLTELPPSNSASLASPKAAPFLSFLNPASSPEHASAATTSAEAQPGKGTTASPLPYPQRSPMTLMFGRLYLPRSALQALIARRLTPTVQVQLVAVSDAKLRQGGTLLGLVQYDVGRFGVEGLASTDGGLLGLRGVYNFGGDASPVSSSPPPSSSSSSSSSSSAADEASAERDRERIYGRFSAGGEVYYGTLNKSGGMSLGARFATLPSHRGTPLTATLTINPLMGNISATYAVVARGACSLATRMEFNVYSYESAWAVGMELWSKRKPVANRPDAGKGAENATAPPKRRERSFQAKMEWRLDDPEPEEAPAPAAASPAPGKVKEEYLGVLKARLDQHLRIGLLWEGRVKSLLFSIGTGIDLTRLDQPFRTVGMEVQFSS</sequence>
<feature type="region of interest" description="Disordered" evidence="7">
    <location>
        <begin position="242"/>
        <end position="272"/>
    </location>
</feature>
<dbReference type="GO" id="GO:0015914">
    <property type="term" value="P:phospholipid transport"/>
    <property type="evidence" value="ECO:0007669"/>
    <property type="project" value="TreeGrafter"/>
</dbReference>
<keyword evidence="3 6" id="KW-1000">Mitochondrion outer membrane</keyword>
<evidence type="ECO:0000256" key="7">
    <source>
        <dbReference type="SAM" id="MobiDB-lite"/>
    </source>
</evidence>
<keyword evidence="4 6" id="KW-0496">Mitochondrion</keyword>
<comment type="subunit">
    <text evidence="6">Component of the ER-mitochondria encounter structure (ERMES) or MDM complex, composed of MMM1, MDM10, MDM12 and MDM34. Associates with the mitochondrial outer membrane sorting assembly machinery SAM(core) complex.</text>
</comment>
<evidence type="ECO:0000256" key="4">
    <source>
        <dbReference type="ARBA" id="ARBA00023128"/>
    </source>
</evidence>
<feature type="region of interest" description="Disordered" evidence="7">
    <location>
        <begin position="130"/>
        <end position="158"/>
    </location>
</feature>
<evidence type="ECO:0000256" key="6">
    <source>
        <dbReference type="HAMAP-Rule" id="MF_03102"/>
    </source>
</evidence>
<comment type="subcellular location">
    <subcellularLocation>
        <location evidence="6">Mitochondrion outer membrane</location>
        <topology evidence="6">Multi-pass membrane protein</topology>
    </subcellularLocation>
    <text evidence="6">The ERMES/MDM complex localizes to a few discrete foci (around 10 per single cell), that represent mitochondria-endoplasmic reticulum junctions. These foci are often found next to mtDNA nucleoids.</text>
</comment>
<dbReference type="PANTHER" id="PTHR28035">
    <property type="entry name" value="MITOCHONDRIAL DISTRIBUTION AND MORPHOLOGY PROTEIN 10"/>
    <property type="match status" value="1"/>
</dbReference>
<comment type="caution">
    <text evidence="8">The sequence shown here is derived from an EMBL/GenBank/DDBJ whole genome shotgun (WGS) entry which is preliminary data.</text>
</comment>
<dbReference type="GO" id="GO:1990456">
    <property type="term" value="P:mitochondrion-endoplasmic reticulum membrane tethering"/>
    <property type="evidence" value="ECO:0007669"/>
    <property type="project" value="UniProtKB-UniRule"/>
</dbReference>
<reference evidence="8" key="1">
    <citation type="submission" date="2022-07" db="EMBL/GenBank/DDBJ databases">
        <title>Fungi with potential for degradation of polypropylene.</title>
        <authorList>
            <person name="Gostincar C."/>
        </authorList>
    </citation>
    <scope>NUCLEOTIDE SEQUENCE</scope>
    <source>
        <strain evidence="8">EXF-13308</strain>
    </source>
</reference>
<evidence type="ECO:0000313" key="8">
    <source>
        <dbReference type="EMBL" id="KAJ9151947.1"/>
    </source>
</evidence>
<name>A0AA38RNE7_9PEZI</name>
<evidence type="ECO:0000313" key="9">
    <source>
        <dbReference type="Proteomes" id="UP001174694"/>
    </source>
</evidence>
<dbReference type="GO" id="GO:0001401">
    <property type="term" value="C:SAM complex"/>
    <property type="evidence" value="ECO:0007669"/>
    <property type="project" value="TreeGrafter"/>
</dbReference>
<feature type="region of interest" description="Disordered" evidence="7">
    <location>
        <begin position="369"/>
        <end position="392"/>
    </location>
</feature>
<comment type="similarity">
    <text evidence="6">Belongs to the MDM10 family.</text>
</comment>
<keyword evidence="5 6" id="KW-0472">Membrane</keyword>
<keyword evidence="1 6" id="KW-1134">Transmembrane beta strand</keyword>
<dbReference type="GO" id="GO:0051654">
    <property type="term" value="P:establishment of mitochondrion localization"/>
    <property type="evidence" value="ECO:0007669"/>
    <property type="project" value="TreeGrafter"/>
</dbReference>
<evidence type="ECO:0000256" key="5">
    <source>
        <dbReference type="ARBA" id="ARBA00023136"/>
    </source>
</evidence>
<protein>
    <recommendedName>
        <fullName evidence="6">Mitochondrial distribution and morphology protein 10</fullName>
    </recommendedName>
    <alternativeName>
        <fullName evidence="6">Mitochondrial inheritance component MDM10</fullName>
    </alternativeName>
</protein>
<comment type="domain">
    <text evidence="6">Lacks alpha-helical transmembrane segments, suggesting that it resides in the membrane via beta-sheet conformations similar to those predicted for other outer membrane proteins and porin.</text>
</comment>